<keyword evidence="2" id="KW-1185">Reference proteome</keyword>
<gene>
    <name evidence="1" type="ORF">SAMN05421879_101353</name>
</gene>
<reference evidence="2" key="1">
    <citation type="submission" date="2017-08" db="EMBL/GenBank/DDBJ databases">
        <authorList>
            <person name="Varghese N."/>
            <person name="Submissions S."/>
        </authorList>
    </citation>
    <scope>NUCLEOTIDE SEQUENCE [LARGE SCALE GENOMIC DNA]</scope>
    <source>
        <strain evidence="2">USBA17B2</strain>
    </source>
</reference>
<name>A0A285VD91_9MICO</name>
<sequence length="104" mass="11666">MEVLSLLRNLESPPRTQLIRSQPTVFLQLLTHGNVVQRESAIEFREIVKCSRHLEPAWNLTGLYPGPELTSQCAGSNRLQGHVHEVGLHPLKGALICVLRVTQH</sequence>
<organism evidence="1 2">
    <name type="scientific">Ornithinimicrobium cerasi</name>
    <dbReference type="NCBI Taxonomy" id="2248773"/>
    <lineage>
        <taxon>Bacteria</taxon>
        <taxon>Bacillati</taxon>
        <taxon>Actinomycetota</taxon>
        <taxon>Actinomycetes</taxon>
        <taxon>Micrococcales</taxon>
        <taxon>Ornithinimicrobiaceae</taxon>
        <taxon>Ornithinimicrobium</taxon>
    </lineage>
</organism>
<dbReference type="AlphaFoldDB" id="A0A285VD91"/>
<dbReference type="Proteomes" id="UP000219688">
    <property type="component" value="Unassembled WGS sequence"/>
</dbReference>
<evidence type="ECO:0000313" key="1">
    <source>
        <dbReference type="EMBL" id="SOC51917.1"/>
    </source>
</evidence>
<dbReference type="EMBL" id="OBQK01000001">
    <property type="protein sequence ID" value="SOC51917.1"/>
    <property type="molecule type" value="Genomic_DNA"/>
</dbReference>
<proteinExistence type="predicted"/>
<evidence type="ECO:0000313" key="2">
    <source>
        <dbReference type="Proteomes" id="UP000219688"/>
    </source>
</evidence>
<accession>A0A285VD91</accession>
<protein>
    <submittedName>
        <fullName evidence="1">Uncharacterized protein</fullName>
    </submittedName>
</protein>